<evidence type="ECO:0000256" key="3">
    <source>
        <dbReference type="ARBA" id="ARBA00012824"/>
    </source>
</evidence>
<keyword evidence="9" id="KW-1185">Reference proteome</keyword>
<organism evidence="8 9">
    <name type="scientific">Dietzia timorensis</name>
    <dbReference type="NCBI Taxonomy" id="499555"/>
    <lineage>
        <taxon>Bacteria</taxon>
        <taxon>Bacillati</taxon>
        <taxon>Actinomycetota</taxon>
        <taxon>Actinomycetes</taxon>
        <taxon>Mycobacteriales</taxon>
        <taxon>Dietziaceae</taxon>
        <taxon>Dietzia</taxon>
    </lineage>
</organism>
<accession>A0A173LPQ8</accession>
<evidence type="ECO:0000313" key="8">
    <source>
        <dbReference type="EMBL" id="ANI92702.1"/>
    </source>
</evidence>
<dbReference type="InterPro" id="IPR015890">
    <property type="entry name" value="Chorismate_C"/>
</dbReference>
<evidence type="ECO:0000256" key="5">
    <source>
        <dbReference type="ARBA" id="ARBA00041564"/>
    </source>
</evidence>
<dbReference type="Proteomes" id="UP000186104">
    <property type="component" value="Chromosome"/>
</dbReference>
<dbReference type="InterPro" id="IPR005801">
    <property type="entry name" value="ADC_synthase"/>
</dbReference>
<dbReference type="InterPro" id="IPR004561">
    <property type="entry name" value="IsoChor_synthase"/>
</dbReference>
<dbReference type="AlphaFoldDB" id="A0A173LPQ8"/>
<gene>
    <name evidence="8" type="ORF">BJL86_1934</name>
</gene>
<name>A0A173LPQ8_9ACTN</name>
<comment type="similarity">
    <text evidence="2">Belongs to the isochorismate synthase family.</text>
</comment>
<feature type="region of interest" description="Disordered" evidence="6">
    <location>
        <begin position="1"/>
        <end position="67"/>
    </location>
</feature>
<dbReference type="EC" id="5.4.4.2" evidence="3"/>
<proteinExistence type="inferred from homology"/>
<evidence type="ECO:0000256" key="6">
    <source>
        <dbReference type="SAM" id="MobiDB-lite"/>
    </source>
</evidence>
<dbReference type="EMBL" id="CP015961">
    <property type="protein sequence ID" value="ANI92702.1"/>
    <property type="molecule type" value="Genomic_DNA"/>
</dbReference>
<comment type="catalytic activity">
    <reaction evidence="1">
        <text>chorismate = isochorismate</text>
        <dbReference type="Rhea" id="RHEA:18985"/>
        <dbReference type="ChEBI" id="CHEBI:29748"/>
        <dbReference type="ChEBI" id="CHEBI:29780"/>
        <dbReference type="EC" id="5.4.4.2"/>
    </reaction>
</comment>
<dbReference type="NCBIfam" id="TIGR00543">
    <property type="entry name" value="isochor_syn"/>
    <property type="match status" value="1"/>
</dbReference>
<sequence length="402" mass="43241">MPQETPKEIGTDMPDEFPAERRTDSAQERPTSADIARPTGAPDFALSHPEFSVRTQGVAKQFDSPEPAREALRDGSADMVVGAIPFDASRRWALSVPESVTSSPNPLEPPSFYRSGDFPSFTLASQMPSPRLHRDRVAHAVSVLGSGELDKVVLARRELFRADRPFDSRAVAARLMSANPNGYGFLTDLSAAGPGYSKHYLVGSSPELLVRKKGNRVTSFPLAGSTARRTNPDEDEKAATQLQASAKDLREHRYVVEHIAEVLGQFSSSVVAPGVPELLSTRELWHLGTPISAIVDDPEVTALDLAAALHPTPALGGAPRQPALDYILANEEDRRFYGGAVGWCAADGDGIFMVSIRCGETDEANRSLTAWGGGGIVSDSDPDSELDETKVKLTTIRKALGL</sequence>
<dbReference type="STRING" id="499555.BJL86_1934"/>
<evidence type="ECO:0000259" key="7">
    <source>
        <dbReference type="Pfam" id="PF00425"/>
    </source>
</evidence>
<dbReference type="Gene3D" id="3.60.120.10">
    <property type="entry name" value="Anthranilate synthase"/>
    <property type="match status" value="1"/>
</dbReference>
<dbReference type="Pfam" id="PF00425">
    <property type="entry name" value="Chorismate_bind"/>
    <property type="match status" value="1"/>
</dbReference>
<feature type="compositionally biased region" description="Basic and acidic residues" evidence="6">
    <location>
        <begin position="1"/>
        <end position="10"/>
    </location>
</feature>
<evidence type="ECO:0000256" key="2">
    <source>
        <dbReference type="ARBA" id="ARBA00005297"/>
    </source>
</evidence>
<evidence type="ECO:0000313" key="9">
    <source>
        <dbReference type="Proteomes" id="UP000186104"/>
    </source>
</evidence>
<evidence type="ECO:0000256" key="4">
    <source>
        <dbReference type="ARBA" id="ARBA00023235"/>
    </source>
</evidence>
<dbReference type="PANTHER" id="PTHR42839:SF2">
    <property type="entry name" value="ISOCHORISMATE SYNTHASE ENTC"/>
    <property type="match status" value="1"/>
</dbReference>
<dbReference type="GO" id="GO:0008909">
    <property type="term" value="F:isochorismate synthase activity"/>
    <property type="evidence" value="ECO:0007669"/>
    <property type="project" value="UniProtKB-EC"/>
</dbReference>
<dbReference type="SUPFAM" id="SSF56322">
    <property type="entry name" value="ADC synthase"/>
    <property type="match status" value="1"/>
</dbReference>
<protein>
    <recommendedName>
        <fullName evidence="3">isochorismate synthase</fullName>
        <ecNumber evidence="3">5.4.4.2</ecNumber>
    </recommendedName>
    <alternativeName>
        <fullName evidence="5">Isochorismate mutase</fullName>
    </alternativeName>
</protein>
<evidence type="ECO:0000256" key="1">
    <source>
        <dbReference type="ARBA" id="ARBA00000799"/>
    </source>
</evidence>
<reference evidence="8 9" key="1">
    <citation type="submission" date="2016-06" db="EMBL/GenBank/DDBJ databases">
        <title>Complete genome sequence of a saline-alkali tolerant type strain Dietzia timorensis ID05-A0528T.</title>
        <authorList>
            <person name="Wu X."/>
        </authorList>
    </citation>
    <scope>NUCLEOTIDE SEQUENCE [LARGE SCALE GENOMIC DNA]</scope>
    <source>
        <strain evidence="8 9">ID05-A0528</strain>
    </source>
</reference>
<dbReference type="PANTHER" id="PTHR42839">
    <property type="entry name" value="ISOCHORISMATE SYNTHASE ENTC"/>
    <property type="match status" value="1"/>
</dbReference>
<dbReference type="KEGG" id="dtm:BJL86_1934"/>
<keyword evidence="4" id="KW-0413">Isomerase</keyword>
<feature type="domain" description="Chorismate-utilising enzyme C-terminal" evidence="7">
    <location>
        <begin position="133"/>
        <end position="392"/>
    </location>
</feature>
<feature type="compositionally biased region" description="Basic and acidic residues" evidence="6">
    <location>
        <begin position="18"/>
        <end position="27"/>
    </location>
</feature>
<dbReference type="GO" id="GO:0009697">
    <property type="term" value="P:salicylic acid biosynthetic process"/>
    <property type="evidence" value="ECO:0007669"/>
    <property type="project" value="TreeGrafter"/>
</dbReference>